<organism evidence="2 3">
    <name type="scientific">Trichoplusia ni</name>
    <name type="common">Cabbage looper</name>
    <dbReference type="NCBI Taxonomy" id="7111"/>
    <lineage>
        <taxon>Eukaryota</taxon>
        <taxon>Metazoa</taxon>
        <taxon>Ecdysozoa</taxon>
        <taxon>Arthropoda</taxon>
        <taxon>Hexapoda</taxon>
        <taxon>Insecta</taxon>
        <taxon>Pterygota</taxon>
        <taxon>Neoptera</taxon>
        <taxon>Endopterygota</taxon>
        <taxon>Lepidoptera</taxon>
        <taxon>Glossata</taxon>
        <taxon>Ditrysia</taxon>
        <taxon>Noctuoidea</taxon>
        <taxon>Noctuidae</taxon>
        <taxon>Plusiinae</taxon>
        <taxon>Trichoplusia</taxon>
    </lineage>
</organism>
<feature type="region of interest" description="Disordered" evidence="1">
    <location>
        <begin position="11"/>
        <end position="31"/>
    </location>
</feature>
<name>A0A7E5VI39_TRINI</name>
<evidence type="ECO:0000256" key="1">
    <source>
        <dbReference type="SAM" id="MobiDB-lite"/>
    </source>
</evidence>
<keyword evidence="2" id="KW-1185">Reference proteome</keyword>
<proteinExistence type="predicted"/>
<evidence type="ECO:0000313" key="3">
    <source>
        <dbReference type="RefSeq" id="XP_026727861.1"/>
    </source>
</evidence>
<dbReference type="RefSeq" id="XP_026727861.1">
    <property type="nucleotide sequence ID" value="XM_026872060.1"/>
</dbReference>
<dbReference type="Proteomes" id="UP000322000">
    <property type="component" value="Chromosome 5"/>
</dbReference>
<accession>A0A7E5VI39</accession>
<evidence type="ECO:0000313" key="2">
    <source>
        <dbReference type="Proteomes" id="UP000322000"/>
    </source>
</evidence>
<protein>
    <submittedName>
        <fullName evidence="3">Uncharacterized protein LOC113493982 isoform X2</fullName>
    </submittedName>
</protein>
<dbReference type="AlphaFoldDB" id="A0A7E5VI39"/>
<dbReference type="GeneID" id="113493982"/>
<gene>
    <name evidence="3" type="primary">LOC113493982</name>
</gene>
<reference evidence="3" key="1">
    <citation type="submission" date="2025-08" db="UniProtKB">
        <authorList>
            <consortium name="RefSeq"/>
        </authorList>
    </citation>
    <scope>IDENTIFICATION</scope>
</reference>
<sequence length="82" mass="9541">MMEDFFKNIKDNPAYKTDMPPPGTVPEASSSPLKLLMEDNVIVSDLEEKVKIAKQEMRENTKDFDPRRHEILETSELLLYLE</sequence>